<organism evidence="1 2">
    <name type="scientific">Gloeobacter morelensis MG652769</name>
    <dbReference type="NCBI Taxonomy" id="2781736"/>
    <lineage>
        <taxon>Bacteria</taxon>
        <taxon>Bacillati</taxon>
        <taxon>Cyanobacteriota</taxon>
        <taxon>Cyanophyceae</taxon>
        <taxon>Gloeobacterales</taxon>
        <taxon>Gloeobacteraceae</taxon>
        <taxon>Gloeobacter</taxon>
        <taxon>Gloeobacter morelensis</taxon>
    </lineage>
</organism>
<reference evidence="1 2" key="1">
    <citation type="journal article" date="2021" name="Genome Biol. Evol.">
        <title>Complete Genome Sequencing of a Novel Gloeobacter Species from a Waterfall Cave in Mexico.</title>
        <authorList>
            <person name="Saw J.H."/>
            <person name="Cardona T."/>
            <person name="Montejano G."/>
        </authorList>
    </citation>
    <scope>NUCLEOTIDE SEQUENCE [LARGE SCALE GENOMIC DNA]</scope>
    <source>
        <strain evidence="1">MG652769</strain>
    </source>
</reference>
<evidence type="ECO:0000313" key="1">
    <source>
        <dbReference type="EMBL" id="UFP92701.1"/>
    </source>
</evidence>
<sequence length="73" mass="8210">MPGKYITPRLVFPDQARFDLEHVQIDHFPHSTCILVFNENALINSIEKHRPPSGKAGPSSTVLRQIADFIVKA</sequence>
<name>A0ABY3PGB5_9CYAN</name>
<gene>
    <name evidence="1" type="ORF">ISF26_12720</name>
</gene>
<dbReference type="RefSeq" id="WP_230839687.1">
    <property type="nucleotide sequence ID" value="NZ_CP063845.1"/>
</dbReference>
<protein>
    <submittedName>
        <fullName evidence="1">Uncharacterized protein</fullName>
    </submittedName>
</protein>
<keyword evidence="2" id="KW-1185">Reference proteome</keyword>
<dbReference type="Proteomes" id="UP001054846">
    <property type="component" value="Chromosome"/>
</dbReference>
<dbReference type="EMBL" id="CP063845">
    <property type="protein sequence ID" value="UFP92701.1"/>
    <property type="molecule type" value="Genomic_DNA"/>
</dbReference>
<evidence type="ECO:0000313" key="2">
    <source>
        <dbReference type="Proteomes" id="UP001054846"/>
    </source>
</evidence>
<accession>A0ABY3PGB5</accession>
<proteinExistence type="predicted"/>